<dbReference type="EMBL" id="CP003732">
    <property type="protein sequence ID" value="AFV11319.1"/>
    <property type="molecule type" value="Genomic_DNA"/>
</dbReference>
<dbReference type="GO" id="GO:0044781">
    <property type="term" value="P:bacterial-type flagellum organization"/>
    <property type="evidence" value="ECO:0007669"/>
    <property type="project" value="UniProtKB-UniRule"/>
</dbReference>
<dbReference type="eggNOG" id="COG3190">
    <property type="taxonomic scope" value="Bacteria"/>
</dbReference>
<evidence type="ECO:0000256" key="4">
    <source>
        <dbReference type="ARBA" id="ARBA00023136"/>
    </source>
</evidence>
<keyword evidence="4 5" id="KW-0472">Membrane</keyword>
<accession>K4LTF8</accession>
<keyword evidence="5" id="KW-0975">Bacterial flagellum</keyword>
<protein>
    <recommendedName>
        <fullName evidence="5">Flagellar protein</fullName>
    </recommendedName>
</protein>
<dbReference type="STRING" id="1089553.Tph_c10970"/>
<feature type="transmembrane region" description="Helical" evidence="5">
    <location>
        <begin position="36"/>
        <end position="57"/>
    </location>
</feature>
<keyword evidence="6" id="KW-0282">Flagellum</keyword>
<dbReference type="InterPro" id="IPR022781">
    <property type="entry name" value="Flagellar_biosynth_FliO"/>
</dbReference>
<evidence type="ECO:0000256" key="2">
    <source>
        <dbReference type="ARBA" id="ARBA00022692"/>
    </source>
</evidence>
<dbReference type="Pfam" id="PF04347">
    <property type="entry name" value="FliO"/>
    <property type="match status" value="1"/>
</dbReference>
<proteinExistence type="inferred from homology"/>
<evidence type="ECO:0000256" key="5">
    <source>
        <dbReference type="RuleBase" id="RU362064"/>
    </source>
</evidence>
<organism evidence="6 7">
    <name type="scientific">Thermacetogenium phaeum (strain ATCC BAA-254 / DSM 26808 / PB)</name>
    <dbReference type="NCBI Taxonomy" id="1089553"/>
    <lineage>
        <taxon>Bacteria</taxon>
        <taxon>Bacillati</taxon>
        <taxon>Bacillota</taxon>
        <taxon>Clostridia</taxon>
        <taxon>Thermoanaerobacterales</taxon>
        <taxon>Thermoanaerobacteraceae</taxon>
        <taxon>Thermacetogenium</taxon>
    </lineage>
</organism>
<keyword evidence="7" id="KW-1185">Reference proteome</keyword>
<reference evidence="6 7" key="1">
    <citation type="journal article" date="2012" name="BMC Genomics">
        <title>Genome-guided analysis of physiological and morphological traits of the fermentative acetate oxidizer Thermacetogenium phaeum.</title>
        <authorList>
            <person name="Oehler D."/>
            <person name="Poehlein A."/>
            <person name="Leimbach A."/>
            <person name="Muller N."/>
            <person name="Daniel R."/>
            <person name="Gottschalk G."/>
            <person name="Schink B."/>
        </authorList>
    </citation>
    <scope>NUCLEOTIDE SEQUENCE [LARGE SCALE GENOMIC DNA]</scope>
    <source>
        <strain evidence="7">ATCC BAA-254 / DSM 26808 / PB</strain>
    </source>
</reference>
<sequence length="168" mass="18710">MPKPLFLNSFWPLFFSSVSSQFEYQEPMQVAAPDMGSLLLRLTISLIIVIGLAVLVIKFLQRQASFSGTGRWIRILDQVAIGPNRALILAEIAGKIYVLGVTDHNITKLMEIKNASQADFLAAEELDAEIRSAVAAGRGRLPFWKKSFRDVFLNRKNIEESCHSGEGD</sequence>
<evidence type="ECO:0000313" key="7">
    <source>
        <dbReference type="Proteomes" id="UP000000467"/>
    </source>
</evidence>
<dbReference type="AlphaFoldDB" id="K4LTF8"/>
<dbReference type="Proteomes" id="UP000000467">
    <property type="component" value="Chromosome"/>
</dbReference>
<evidence type="ECO:0000313" key="6">
    <source>
        <dbReference type="EMBL" id="AFV11319.1"/>
    </source>
</evidence>
<name>K4LTF8_THEPS</name>
<gene>
    <name evidence="6" type="primary">fliO</name>
    <name evidence="6" type="ordered locus">Tph_c10970</name>
</gene>
<comment type="similarity">
    <text evidence="5">Belongs to the FliO/MopB family.</text>
</comment>
<dbReference type="NCBIfam" id="TIGR03500">
    <property type="entry name" value="FliO_TIGR"/>
    <property type="match status" value="1"/>
</dbReference>
<dbReference type="GO" id="GO:0009425">
    <property type="term" value="C:bacterial-type flagellum basal body"/>
    <property type="evidence" value="ECO:0007669"/>
    <property type="project" value="UniProtKB-SubCell"/>
</dbReference>
<comment type="subcellular location">
    <subcellularLocation>
        <location evidence="5">Cell membrane</location>
    </subcellularLocation>
    <subcellularLocation>
        <location evidence="5">Bacterial flagellum basal body</location>
    </subcellularLocation>
</comment>
<keyword evidence="2 5" id="KW-0812">Transmembrane</keyword>
<dbReference type="KEGG" id="tpz:Tph_c10970"/>
<keyword evidence="6" id="KW-0966">Cell projection</keyword>
<keyword evidence="3 5" id="KW-1133">Transmembrane helix</keyword>
<dbReference type="HOGENOM" id="CLU_1675072_0_0_9"/>
<dbReference type="GO" id="GO:0005886">
    <property type="term" value="C:plasma membrane"/>
    <property type="evidence" value="ECO:0007669"/>
    <property type="project" value="UniProtKB-SubCell"/>
</dbReference>
<evidence type="ECO:0000256" key="1">
    <source>
        <dbReference type="ARBA" id="ARBA00022475"/>
    </source>
</evidence>
<evidence type="ECO:0000256" key="3">
    <source>
        <dbReference type="ARBA" id="ARBA00022989"/>
    </source>
</evidence>
<keyword evidence="6" id="KW-0969">Cilium</keyword>
<keyword evidence="1 5" id="KW-1003">Cell membrane</keyword>